<sequence>MAAAKTNEERNIVKQNATADLRSCNNILLANDSAFAFEHQKINLSRIEATVTLSRKRGAATAGNGSGTYLNKRGLGTGFTQKQLVSYSVFVIIKPKQQGMRNACAFKLLRFQK</sequence>
<proteinExistence type="predicted"/>
<organism evidence="1 2">
    <name type="scientific">Heracleum sosnowskyi</name>
    <dbReference type="NCBI Taxonomy" id="360622"/>
    <lineage>
        <taxon>Eukaryota</taxon>
        <taxon>Viridiplantae</taxon>
        <taxon>Streptophyta</taxon>
        <taxon>Embryophyta</taxon>
        <taxon>Tracheophyta</taxon>
        <taxon>Spermatophyta</taxon>
        <taxon>Magnoliopsida</taxon>
        <taxon>eudicotyledons</taxon>
        <taxon>Gunneridae</taxon>
        <taxon>Pentapetalae</taxon>
        <taxon>asterids</taxon>
        <taxon>campanulids</taxon>
        <taxon>Apiales</taxon>
        <taxon>Apiaceae</taxon>
        <taxon>Apioideae</taxon>
        <taxon>apioid superclade</taxon>
        <taxon>Tordylieae</taxon>
        <taxon>Tordyliinae</taxon>
        <taxon>Heracleum</taxon>
    </lineage>
</organism>
<name>A0AAD8MYC3_9APIA</name>
<dbReference type="AlphaFoldDB" id="A0AAD8MYC3"/>
<reference evidence="1" key="2">
    <citation type="submission" date="2023-05" db="EMBL/GenBank/DDBJ databases">
        <authorList>
            <person name="Schelkunov M.I."/>
        </authorList>
    </citation>
    <scope>NUCLEOTIDE SEQUENCE</scope>
    <source>
        <strain evidence="1">Hsosn_3</strain>
        <tissue evidence="1">Leaf</tissue>
    </source>
</reference>
<keyword evidence="2" id="KW-1185">Reference proteome</keyword>
<dbReference type="EMBL" id="JAUIZM010000004">
    <property type="protein sequence ID" value="KAK1389282.1"/>
    <property type="molecule type" value="Genomic_DNA"/>
</dbReference>
<dbReference type="Proteomes" id="UP001237642">
    <property type="component" value="Unassembled WGS sequence"/>
</dbReference>
<protein>
    <submittedName>
        <fullName evidence="1">Uncharacterized protein</fullName>
    </submittedName>
</protein>
<evidence type="ECO:0000313" key="2">
    <source>
        <dbReference type="Proteomes" id="UP001237642"/>
    </source>
</evidence>
<comment type="caution">
    <text evidence="1">The sequence shown here is derived from an EMBL/GenBank/DDBJ whole genome shotgun (WGS) entry which is preliminary data.</text>
</comment>
<accession>A0AAD8MYC3</accession>
<reference evidence="1" key="1">
    <citation type="submission" date="2023-02" db="EMBL/GenBank/DDBJ databases">
        <title>Genome of toxic invasive species Heracleum sosnowskyi carries increased number of genes despite the absence of recent whole-genome duplications.</title>
        <authorList>
            <person name="Schelkunov M."/>
            <person name="Shtratnikova V."/>
            <person name="Makarenko M."/>
            <person name="Klepikova A."/>
            <person name="Omelchenko D."/>
            <person name="Novikova G."/>
            <person name="Obukhova E."/>
            <person name="Bogdanov V."/>
            <person name="Penin A."/>
            <person name="Logacheva M."/>
        </authorList>
    </citation>
    <scope>NUCLEOTIDE SEQUENCE</scope>
    <source>
        <strain evidence="1">Hsosn_3</strain>
        <tissue evidence="1">Leaf</tissue>
    </source>
</reference>
<evidence type="ECO:0000313" key="1">
    <source>
        <dbReference type="EMBL" id="KAK1389282.1"/>
    </source>
</evidence>
<gene>
    <name evidence="1" type="ORF">POM88_017460</name>
</gene>